<name>A0A7R9BP42_9CRUS</name>
<accession>A0A7R9BP42</accession>
<evidence type="ECO:0000313" key="3">
    <source>
        <dbReference type="EMBL" id="CAD7278943.1"/>
    </source>
</evidence>
<dbReference type="PANTHER" id="PTHR46190">
    <property type="entry name" value="SI:CH211-201H21.5-RELATED"/>
    <property type="match status" value="1"/>
</dbReference>
<dbReference type="InterPro" id="IPR036452">
    <property type="entry name" value="Ribo_hydro-like"/>
</dbReference>
<keyword evidence="4" id="KW-1185">Reference proteome</keyword>
<reference evidence="3" key="1">
    <citation type="submission" date="2020-11" db="EMBL/GenBank/DDBJ databases">
        <authorList>
            <person name="Tran Van P."/>
        </authorList>
    </citation>
    <scope>NUCLEOTIDE SEQUENCE</scope>
</reference>
<sequence>MNITCVLTSVLKRALSNTKWCRRPLPPTPRDARNVMKLIIDCDAGVDDAMALIMALDYVRKGKAQVLAVTCVQGNTGLDNVVVNVLRTMNAMDIQVPVYRGAKDPLIGPYIRHGPPFHGEDGLGDAHFDTTPDLSVVSSEHASLAIARLVRDNPDLCKEGVRNAFAYDGVVKLIGDVLDFTCASFNQIKVILLSGDVACVGAPSTDIELRGGRFQEGQPDLHHRSASNWKGLLPAKWKMWRTTEGMLIRAVV</sequence>
<dbReference type="OrthoDB" id="432381at2759"/>
<proteinExistence type="inferred from homology"/>
<dbReference type="EMBL" id="OA883450">
    <property type="protein sequence ID" value="CAD7278943.1"/>
    <property type="molecule type" value="Genomic_DNA"/>
</dbReference>
<evidence type="ECO:0000313" key="4">
    <source>
        <dbReference type="Proteomes" id="UP000678499"/>
    </source>
</evidence>
<dbReference type="PANTHER" id="PTHR46190:SF1">
    <property type="entry name" value="SI:CH211-201H21.5"/>
    <property type="match status" value="1"/>
</dbReference>
<dbReference type="InterPro" id="IPR001910">
    <property type="entry name" value="Inosine/uridine_hydrolase_dom"/>
</dbReference>
<gene>
    <name evidence="3" type="ORF">NMOB1V02_LOCUS6633</name>
</gene>
<dbReference type="EMBL" id="CAJPEX010001413">
    <property type="protein sequence ID" value="CAG0919095.1"/>
    <property type="molecule type" value="Genomic_DNA"/>
</dbReference>
<comment type="similarity">
    <text evidence="1">Belongs to the IUNH family.</text>
</comment>
<organism evidence="3">
    <name type="scientific">Notodromas monacha</name>
    <dbReference type="NCBI Taxonomy" id="399045"/>
    <lineage>
        <taxon>Eukaryota</taxon>
        <taxon>Metazoa</taxon>
        <taxon>Ecdysozoa</taxon>
        <taxon>Arthropoda</taxon>
        <taxon>Crustacea</taxon>
        <taxon>Oligostraca</taxon>
        <taxon>Ostracoda</taxon>
        <taxon>Podocopa</taxon>
        <taxon>Podocopida</taxon>
        <taxon>Cypridocopina</taxon>
        <taxon>Cypridoidea</taxon>
        <taxon>Cyprididae</taxon>
        <taxon>Notodromas</taxon>
    </lineage>
</organism>
<dbReference type="InterPro" id="IPR052775">
    <property type="entry name" value="IUN_hydrolase"/>
</dbReference>
<dbReference type="AlphaFoldDB" id="A0A7R9BP42"/>
<protein>
    <recommendedName>
        <fullName evidence="2">Inosine/uridine-preferring nucleoside hydrolase domain-containing protein</fullName>
    </recommendedName>
</protein>
<feature type="domain" description="Inosine/uridine-preferring nucleoside hydrolase" evidence="2">
    <location>
        <begin position="38"/>
        <end position="154"/>
    </location>
</feature>
<dbReference type="Proteomes" id="UP000678499">
    <property type="component" value="Unassembled WGS sequence"/>
</dbReference>
<dbReference type="Gene3D" id="3.90.245.10">
    <property type="entry name" value="Ribonucleoside hydrolase-like"/>
    <property type="match status" value="1"/>
</dbReference>
<dbReference type="SUPFAM" id="SSF53590">
    <property type="entry name" value="Nucleoside hydrolase"/>
    <property type="match status" value="1"/>
</dbReference>
<dbReference type="Pfam" id="PF01156">
    <property type="entry name" value="IU_nuc_hydro"/>
    <property type="match status" value="1"/>
</dbReference>
<evidence type="ECO:0000256" key="1">
    <source>
        <dbReference type="ARBA" id="ARBA00009176"/>
    </source>
</evidence>
<dbReference type="GO" id="GO:0016799">
    <property type="term" value="F:hydrolase activity, hydrolyzing N-glycosyl compounds"/>
    <property type="evidence" value="ECO:0007669"/>
    <property type="project" value="InterPro"/>
</dbReference>
<evidence type="ECO:0000259" key="2">
    <source>
        <dbReference type="Pfam" id="PF01156"/>
    </source>
</evidence>